<dbReference type="GO" id="GO:0005737">
    <property type="term" value="C:cytoplasm"/>
    <property type="evidence" value="ECO:0007669"/>
    <property type="project" value="UniProtKB-SubCell"/>
</dbReference>
<dbReference type="AlphaFoldDB" id="A0A517SJM1"/>
<dbReference type="EC" id="2.5.1.55" evidence="5"/>
<dbReference type="FunCoup" id="A0A517SJM1">
    <property type="interactions" value="397"/>
</dbReference>
<dbReference type="UniPathway" id="UPA00357">
    <property type="reaction ID" value="UER00474"/>
</dbReference>
<keyword evidence="11" id="KW-1185">Reference proteome</keyword>
<evidence type="ECO:0000313" key="11">
    <source>
        <dbReference type="Proteomes" id="UP000315700"/>
    </source>
</evidence>
<sequence>MPQNPIRLNELACGANQSLLFIAGPCVIESEDLVMQVAESLHAACTRNGWQLVFKSSFDKANRTSIHSFRGPGLDKGLEILAKVRDRFHVPVTTDIHLPEQCAPAAEVCQILQIPAFLARQTDLIAAAAESVARHGGIVNVKKPQFVAPEDMIHAVRKCEEAGCDKVILTDRGTTFGYGRLVNDMQCIPIMQSFGVPVVFDATHSVQRPGGATTGGARQFVAPLARSAVAAGCDGVFLETHPNPDQAKSDGPNQLPLTDIPTLLNQLTRLRQLAVEFHGTITGAVSKNSAAA</sequence>
<comment type="similarity">
    <text evidence="4">Belongs to the KdsA family.</text>
</comment>
<comment type="pathway">
    <text evidence="2">Bacterial outer membrane biogenesis; lipopolysaccharide biosynthesis.</text>
</comment>
<protein>
    <recommendedName>
        <fullName evidence="5">3-deoxy-8-phosphooctulonate synthase</fullName>
        <ecNumber evidence="5">2.5.1.55</ecNumber>
    </recommendedName>
</protein>
<dbReference type="PANTHER" id="PTHR21057">
    <property type="entry name" value="PHOSPHO-2-DEHYDRO-3-DEOXYHEPTONATE ALDOLASE"/>
    <property type="match status" value="1"/>
</dbReference>
<keyword evidence="7 10" id="KW-0808">Transferase</keyword>
<evidence type="ECO:0000256" key="1">
    <source>
        <dbReference type="ARBA" id="ARBA00004496"/>
    </source>
</evidence>
<evidence type="ECO:0000256" key="8">
    <source>
        <dbReference type="ARBA" id="ARBA00049112"/>
    </source>
</evidence>
<proteinExistence type="inferred from homology"/>
<evidence type="ECO:0000259" key="9">
    <source>
        <dbReference type="Pfam" id="PF00793"/>
    </source>
</evidence>
<reference evidence="10 11" key="1">
    <citation type="submission" date="2019-02" db="EMBL/GenBank/DDBJ databases">
        <title>Deep-cultivation of Planctomycetes and their phenomic and genomic characterization uncovers novel biology.</title>
        <authorList>
            <person name="Wiegand S."/>
            <person name="Jogler M."/>
            <person name="Boedeker C."/>
            <person name="Pinto D."/>
            <person name="Vollmers J."/>
            <person name="Rivas-Marin E."/>
            <person name="Kohn T."/>
            <person name="Peeters S.H."/>
            <person name="Heuer A."/>
            <person name="Rast P."/>
            <person name="Oberbeckmann S."/>
            <person name="Bunk B."/>
            <person name="Jeske O."/>
            <person name="Meyerdierks A."/>
            <person name="Storesund J.E."/>
            <person name="Kallscheuer N."/>
            <person name="Luecker S."/>
            <person name="Lage O.M."/>
            <person name="Pohl T."/>
            <person name="Merkel B.J."/>
            <person name="Hornburger P."/>
            <person name="Mueller R.-W."/>
            <person name="Bruemmer F."/>
            <person name="Labrenz M."/>
            <person name="Spormann A.M."/>
            <person name="Op den Camp H."/>
            <person name="Overmann J."/>
            <person name="Amann R."/>
            <person name="Jetten M.S.M."/>
            <person name="Mascher T."/>
            <person name="Medema M.H."/>
            <person name="Devos D.P."/>
            <person name="Kaster A.-K."/>
            <person name="Ovreas L."/>
            <person name="Rohde M."/>
            <person name="Galperin M.Y."/>
            <person name="Jogler C."/>
        </authorList>
    </citation>
    <scope>NUCLEOTIDE SEQUENCE [LARGE SCALE GENOMIC DNA]</scope>
    <source>
        <strain evidence="10 11">Pan44</strain>
    </source>
</reference>
<dbReference type="InParanoid" id="A0A517SJM1"/>
<dbReference type="GO" id="GO:0009103">
    <property type="term" value="P:lipopolysaccharide biosynthetic process"/>
    <property type="evidence" value="ECO:0007669"/>
    <property type="project" value="UniProtKB-UniPathway"/>
</dbReference>
<evidence type="ECO:0000256" key="3">
    <source>
        <dbReference type="ARBA" id="ARBA00004845"/>
    </source>
</evidence>
<evidence type="ECO:0000256" key="6">
    <source>
        <dbReference type="ARBA" id="ARBA00022490"/>
    </source>
</evidence>
<dbReference type="Gene3D" id="3.20.20.70">
    <property type="entry name" value="Aldolase class I"/>
    <property type="match status" value="1"/>
</dbReference>
<feature type="domain" description="DAHP synthetase I/KDSA" evidence="9">
    <location>
        <begin position="10"/>
        <end position="272"/>
    </location>
</feature>
<dbReference type="NCBIfam" id="NF003543">
    <property type="entry name" value="PRK05198.1"/>
    <property type="match status" value="1"/>
</dbReference>
<dbReference type="OrthoDB" id="9780456at2"/>
<dbReference type="KEGG" id="ccos:Pan44_43750"/>
<dbReference type="Pfam" id="PF00793">
    <property type="entry name" value="DAHP_synth_1"/>
    <property type="match status" value="1"/>
</dbReference>
<dbReference type="UniPathway" id="UPA00030"/>
<dbReference type="GO" id="GO:0008676">
    <property type="term" value="F:3-deoxy-8-phosphooctulonate synthase activity"/>
    <property type="evidence" value="ECO:0007669"/>
    <property type="project" value="UniProtKB-EC"/>
</dbReference>
<evidence type="ECO:0000256" key="4">
    <source>
        <dbReference type="ARBA" id="ARBA00010499"/>
    </source>
</evidence>
<comment type="subcellular location">
    <subcellularLocation>
        <location evidence="1">Cytoplasm</location>
    </subcellularLocation>
</comment>
<dbReference type="InterPro" id="IPR013785">
    <property type="entry name" value="Aldolase_TIM"/>
</dbReference>
<accession>A0A517SJM1</accession>
<dbReference type="Proteomes" id="UP000315700">
    <property type="component" value="Chromosome"/>
</dbReference>
<evidence type="ECO:0000256" key="5">
    <source>
        <dbReference type="ARBA" id="ARBA00012693"/>
    </source>
</evidence>
<gene>
    <name evidence="10" type="primary">kdsA</name>
    <name evidence="10" type="ORF">Pan44_43750</name>
</gene>
<dbReference type="EMBL" id="CP036271">
    <property type="protein sequence ID" value="QDT56322.1"/>
    <property type="molecule type" value="Genomic_DNA"/>
</dbReference>
<name>A0A517SJM1_9PLAN</name>
<evidence type="ECO:0000256" key="2">
    <source>
        <dbReference type="ARBA" id="ARBA00004756"/>
    </source>
</evidence>
<comment type="catalytic activity">
    <reaction evidence="8">
        <text>D-arabinose 5-phosphate + phosphoenolpyruvate + H2O = 3-deoxy-alpha-D-manno-2-octulosonate-8-phosphate + phosphate</text>
        <dbReference type="Rhea" id="RHEA:14053"/>
        <dbReference type="ChEBI" id="CHEBI:15377"/>
        <dbReference type="ChEBI" id="CHEBI:43474"/>
        <dbReference type="ChEBI" id="CHEBI:57693"/>
        <dbReference type="ChEBI" id="CHEBI:58702"/>
        <dbReference type="ChEBI" id="CHEBI:85985"/>
        <dbReference type="EC" id="2.5.1.55"/>
    </reaction>
</comment>
<evidence type="ECO:0000256" key="7">
    <source>
        <dbReference type="ARBA" id="ARBA00022679"/>
    </source>
</evidence>
<dbReference type="InterPro" id="IPR006218">
    <property type="entry name" value="DAHP1/KDSA"/>
</dbReference>
<dbReference type="SUPFAM" id="SSF51569">
    <property type="entry name" value="Aldolase"/>
    <property type="match status" value="1"/>
</dbReference>
<keyword evidence="6" id="KW-0963">Cytoplasm</keyword>
<organism evidence="10 11">
    <name type="scientific">Caulifigura coniformis</name>
    <dbReference type="NCBI Taxonomy" id="2527983"/>
    <lineage>
        <taxon>Bacteria</taxon>
        <taxon>Pseudomonadati</taxon>
        <taxon>Planctomycetota</taxon>
        <taxon>Planctomycetia</taxon>
        <taxon>Planctomycetales</taxon>
        <taxon>Planctomycetaceae</taxon>
        <taxon>Caulifigura</taxon>
    </lineage>
</organism>
<dbReference type="RefSeq" id="WP_145033636.1">
    <property type="nucleotide sequence ID" value="NZ_CP036271.1"/>
</dbReference>
<evidence type="ECO:0000313" key="10">
    <source>
        <dbReference type="EMBL" id="QDT56322.1"/>
    </source>
</evidence>
<comment type="pathway">
    <text evidence="3">Carbohydrate biosynthesis; 3-deoxy-D-manno-octulosonate biosynthesis; 3-deoxy-D-manno-octulosonate from D-ribulose 5-phosphate: step 2/3.</text>
</comment>
<dbReference type="InterPro" id="IPR006269">
    <property type="entry name" value="KDO8P_synthase"/>
</dbReference>
<dbReference type="NCBIfam" id="TIGR01362">
    <property type="entry name" value="KDO8P_synth"/>
    <property type="match status" value="1"/>
</dbReference>